<dbReference type="PANTHER" id="PTHR46830">
    <property type="entry name" value="TRANSFERASE, PUTATIVE-RELATED"/>
    <property type="match status" value="1"/>
</dbReference>
<evidence type="ECO:0000313" key="3">
    <source>
        <dbReference type="Proteomes" id="UP000192578"/>
    </source>
</evidence>
<comment type="caution">
    <text evidence="2">The sequence shown here is derived from an EMBL/GenBank/DDBJ whole genome shotgun (WGS) entry which is preliminary data.</text>
</comment>
<feature type="transmembrane region" description="Helical" evidence="1">
    <location>
        <begin position="12"/>
        <end position="32"/>
    </location>
</feature>
<dbReference type="Proteomes" id="UP000192578">
    <property type="component" value="Unassembled WGS sequence"/>
</dbReference>
<keyword evidence="3" id="KW-1185">Reference proteome</keyword>
<accession>A0A9X6NJY2</accession>
<reference evidence="3" key="1">
    <citation type="submission" date="2017-01" db="EMBL/GenBank/DDBJ databases">
        <title>Comparative genomics of anhydrobiosis in the tardigrade Hypsibius dujardini.</title>
        <authorList>
            <person name="Yoshida Y."/>
            <person name="Koutsovoulos G."/>
            <person name="Laetsch D."/>
            <person name="Stevens L."/>
            <person name="Kumar S."/>
            <person name="Horikawa D."/>
            <person name="Ishino K."/>
            <person name="Komine S."/>
            <person name="Tomita M."/>
            <person name="Blaxter M."/>
            <person name="Arakawa K."/>
        </authorList>
    </citation>
    <scope>NUCLEOTIDE SEQUENCE [LARGE SCALE GENOMIC DNA]</scope>
    <source>
        <strain evidence="3">Z151</strain>
    </source>
</reference>
<dbReference type="AlphaFoldDB" id="A0A9X6NJY2"/>
<name>A0A9X6NJY2_HYPEX</name>
<dbReference type="EMBL" id="MTYJ01000202">
    <property type="protein sequence ID" value="OWA50754.1"/>
    <property type="molecule type" value="Genomic_DNA"/>
</dbReference>
<dbReference type="OrthoDB" id="409543at2759"/>
<evidence type="ECO:0000256" key="1">
    <source>
        <dbReference type="SAM" id="Phobius"/>
    </source>
</evidence>
<organism evidence="2 3">
    <name type="scientific">Hypsibius exemplaris</name>
    <name type="common">Freshwater tardigrade</name>
    <dbReference type="NCBI Taxonomy" id="2072580"/>
    <lineage>
        <taxon>Eukaryota</taxon>
        <taxon>Metazoa</taxon>
        <taxon>Ecdysozoa</taxon>
        <taxon>Tardigrada</taxon>
        <taxon>Eutardigrada</taxon>
        <taxon>Parachela</taxon>
        <taxon>Hypsibioidea</taxon>
        <taxon>Hypsibiidae</taxon>
        <taxon>Hypsibius</taxon>
    </lineage>
</organism>
<sequence>MPIPSQEVLLKILALVCLLAVALTLLPWITFWPPRQRSSFRFWTLPESGGSISTENPQDEPLIVHYVWFHRNQLQPAAVTFLDCLGVLSVMKNLRPDVIFVHTDVPDFWPFDPCNAIISNWTGLQLVPAHRSFVVGGKRIHFVEHEADIIKLKLLRQYGGLALDFDVYLINGTKFREVYHAHPCVLSEERHQRLNNGFVACRRGAVYPQMILQESYVADYQPDQWVYNIGVRTYQLYHQHEETGYVQEGISDRPEWDRRLEFLTGPERKHEWRDKIAHHSFLHDASYALESIERDDSSMGDMLNWILSS</sequence>
<keyword evidence="1" id="KW-0812">Transmembrane</keyword>
<dbReference type="PANTHER" id="PTHR46830:SF1">
    <property type="entry name" value="ALPHA-1,4-N-ACETYLGLUCOSAMINYLTRANSFERASE"/>
    <property type="match status" value="1"/>
</dbReference>
<keyword evidence="1" id="KW-1133">Transmembrane helix</keyword>
<protein>
    <submittedName>
        <fullName evidence="2">Uncharacterized protein</fullName>
    </submittedName>
</protein>
<dbReference type="Gene3D" id="3.90.550.20">
    <property type="match status" value="1"/>
</dbReference>
<proteinExistence type="predicted"/>
<gene>
    <name evidence="2" type="ORF">BV898_15260</name>
</gene>
<evidence type="ECO:0000313" key="2">
    <source>
        <dbReference type="EMBL" id="OWA50754.1"/>
    </source>
</evidence>
<keyword evidence="1" id="KW-0472">Membrane</keyword>